<name>A0AAE1EWW4_PETCI</name>
<sequence length="1388" mass="153371">MENFNESSEVSDGSTAVMAGDEEDTMESPTVLAGQVVMASASKDESGEGQQVIMTDSEAVVIDGSQVVMDEGSAIIDGSHVIMDSQMVMDGTQVVIKESQAAMDGSSTGVLMEDSGTIMEETTSTGDFQPPVLQDSCQTNKTEDQVDIKEDDLENEQYAESNQILGLVQHEATEEVPGPKESMMEVEDDLDPSQGEMLLRNLVNETFQSSACTTPTTPQPSDNIIVTTSTINTSQDNQQSLTSPTLVSGAVNNNMAVGGVSGVVSTPTRIIVQTNQGSPVKANPGHFLIQVGGTPVSVAQPQLVSTSNKNHIVIKAGSNQGSSHVVSTSAEAAESGVQSSSIFRVIIPEGTTKYTKTPSTATVGHNEPVRKHVQINLSDGTLKKTVPVRYKSHTSQTSDRYGGEDVGKEAGENKKFYECPTCNSKFMKPLYLRKHMRSCKKEEAKVEKTPLYMCSFCKMTFKTRPQISQHFLKCYHSPYRKKPLPVKRKGEVVEEVDTPAKKGRMEVSELDPALEQAVQFRCQDCDRTFSKERQYSSHIKRCTKVSVHDLSGPRIEEKGEEEEEEDEPESREDPFADPDPAPPPPKRGRGPGRRGRPPGRGGNTTPRGPTKSSSQLFDGAYPVGHSRGLLVADNEGLVRSTTGLAHTVQLSLETANQEGQPQPTALVADSKGVRGRGRPPQAWSLVCALCQKMFITKAALAHHVISEHGADLQHSRKILQGKVAETESVYRCPVCSLNYETEETFLEHMVLQHTARLQETFTQLQGQTATFVCSLCSLVLLTRNLLIEHLSLTHLEELESQAQGDNTHVEIASKVVAQQTAEKNRAEQGSVKKNENVSGGRQDTNLSSKKASKVNVKEEEQECLKPEPGEDSSLECGFCGEEMLSQEDMVEHYIECHGVETDEDGCLLDLGIDVDIRVKDTKGLLQLADGRMDDTVPEKTVLIRKKPRQSWQCKECQQVFSKHTDFLKHMREVCTEVSPSSKPTVPRGGNFKCLEPGCSHLSFYQVKLLFRHMEEVHRIVVPKEFKTFKTLDLFYHWLTGEEKKYNVRYIRDTTRIEKNDMKLIQMVCHRFHTAKIDQSKEKREGEGSDGDSPSKQKRRWFVRIQRSSNCHARIHLKVQYNPVTREYDGETQMVYYPQHTHAELDHPQDLMNRVMERHARDKSSFLSRNGNRKRLKSSGELQSPRGSPIKGRADREMGGGSKTEEDNGQEQKQTVVQTGIVNPEGETLTMDQYMKEFCQTQLKGEVEGTALVVSSSSGAPDGAHTVLQAGGRPNAPTVLLGGDGEGHPTVLVEGGEPGTYVVQEGMVEDSKEEASEEYVLPADEAEWNKLFDVLRIRLVTSELSDQEKGDGEGLLSYQNVISYLPLAEQVTIFQQLCVLTNTAIETAD</sequence>
<feature type="domain" description="C2H2-type" evidence="9">
    <location>
        <begin position="520"/>
        <end position="553"/>
    </location>
</feature>
<feature type="region of interest" description="Disordered" evidence="8">
    <location>
        <begin position="1"/>
        <end position="28"/>
    </location>
</feature>
<dbReference type="PROSITE" id="PS50157">
    <property type="entry name" value="ZINC_FINGER_C2H2_2"/>
    <property type="match status" value="4"/>
</dbReference>
<dbReference type="SMART" id="SM00355">
    <property type="entry name" value="ZnF_C2H2"/>
    <property type="match status" value="9"/>
</dbReference>
<dbReference type="GO" id="GO:0008270">
    <property type="term" value="F:zinc ion binding"/>
    <property type="evidence" value="ECO:0007669"/>
    <property type="project" value="UniProtKB-KW"/>
</dbReference>
<feature type="region of interest" description="Disordered" evidence="8">
    <location>
        <begin position="548"/>
        <end position="621"/>
    </location>
</feature>
<feature type="compositionally biased region" description="Basic and acidic residues" evidence="8">
    <location>
        <begin position="855"/>
        <end position="868"/>
    </location>
</feature>
<evidence type="ECO:0000313" key="11">
    <source>
        <dbReference type="Proteomes" id="UP001286313"/>
    </source>
</evidence>
<evidence type="ECO:0000256" key="4">
    <source>
        <dbReference type="ARBA" id="ARBA00022771"/>
    </source>
</evidence>
<keyword evidence="11" id="KW-1185">Reference proteome</keyword>
<feature type="region of interest" description="Disordered" evidence="8">
    <location>
        <begin position="1077"/>
        <end position="1098"/>
    </location>
</feature>
<evidence type="ECO:0000256" key="3">
    <source>
        <dbReference type="ARBA" id="ARBA00022737"/>
    </source>
</evidence>
<feature type="region of interest" description="Disordered" evidence="8">
    <location>
        <begin position="821"/>
        <end position="868"/>
    </location>
</feature>
<feature type="compositionally biased region" description="Basic residues" evidence="8">
    <location>
        <begin position="586"/>
        <end position="597"/>
    </location>
</feature>
<feature type="domain" description="C2H2-type" evidence="9">
    <location>
        <begin position="452"/>
        <end position="481"/>
    </location>
</feature>
<feature type="compositionally biased region" description="Polar residues" evidence="8">
    <location>
        <begin position="836"/>
        <end position="849"/>
    </location>
</feature>
<dbReference type="Gene3D" id="3.30.160.60">
    <property type="entry name" value="Classic Zinc Finger"/>
    <property type="match status" value="2"/>
</dbReference>
<accession>A0AAE1EWW4</accession>
<feature type="compositionally biased region" description="Polar residues" evidence="8">
    <location>
        <begin position="1"/>
        <end position="14"/>
    </location>
</feature>
<comment type="subcellular location">
    <subcellularLocation>
        <location evidence="1">Nucleus</location>
    </subcellularLocation>
</comment>
<evidence type="ECO:0000259" key="9">
    <source>
        <dbReference type="PROSITE" id="PS50157"/>
    </source>
</evidence>
<comment type="caution">
    <text evidence="10">The sequence shown here is derived from an EMBL/GenBank/DDBJ whole genome shotgun (WGS) entry which is preliminary data.</text>
</comment>
<feature type="compositionally biased region" description="Basic and acidic residues" evidence="8">
    <location>
        <begin position="822"/>
        <end position="835"/>
    </location>
</feature>
<keyword evidence="3" id="KW-0677">Repeat</keyword>
<keyword evidence="2" id="KW-0479">Metal-binding</keyword>
<feature type="compositionally biased region" description="Basic and acidic residues" evidence="8">
    <location>
        <begin position="1077"/>
        <end position="1086"/>
    </location>
</feature>
<organism evidence="10 11">
    <name type="scientific">Petrolisthes cinctipes</name>
    <name type="common">Flat porcelain crab</name>
    <dbReference type="NCBI Taxonomy" id="88211"/>
    <lineage>
        <taxon>Eukaryota</taxon>
        <taxon>Metazoa</taxon>
        <taxon>Ecdysozoa</taxon>
        <taxon>Arthropoda</taxon>
        <taxon>Crustacea</taxon>
        <taxon>Multicrustacea</taxon>
        <taxon>Malacostraca</taxon>
        <taxon>Eumalacostraca</taxon>
        <taxon>Eucarida</taxon>
        <taxon>Decapoda</taxon>
        <taxon>Pleocyemata</taxon>
        <taxon>Anomura</taxon>
        <taxon>Galatheoidea</taxon>
        <taxon>Porcellanidae</taxon>
        <taxon>Petrolisthes</taxon>
    </lineage>
</organism>
<evidence type="ECO:0000256" key="8">
    <source>
        <dbReference type="SAM" id="MobiDB-lite"/>
    </source>
</evidence>
<dbReference type="InterPro" id="IPR050888">
    <property type="entry name" value="ZnF_C2H2-type_TF"/>
</dbReference>
<keyword evidence="6" id="KW-0539">Nucleus</keyword>
<feature type="domain" description="C2H2-type" evidence="9">
    <location>
        <begin position="951"/>
        <end position="983"/>
    </location>
</feature>
<evidence type="ECO:0000256" key="2">
    <source>
        <dbReference type="ARBA" id="ARBA00022723"/>
    </source>
</evidence>
<dbReference type="SUPFAM" id="SSF57667">
    <property type="entry name" value="beta-beta-alpha zinc fingers"/>
    <property type="match status" value="1"/>
</dbReference>
<dbReference type="EMBL" id="JAWQEG010004141">
    <property type="protein sequence ID" value="KAK3862847.1"/>
    <property type="molecule type" value="Genomic_DNA"/>
</dbReference>
<dbReference type="InterPro" id="IPR013087">
    <property type="entry name" value="Znf_C2H2_type"/>
</dbReference>
<protein>
    <recommendedName>
        <fullName evidence="9">C2H2-type domain-containing protein</fullName>
    </recommendedName>
</protein>
<feature type="region of interest" description="Disordered" evidence="8">
    <location>
        <begin position="1159"/>
        <end position="1216"/>
    </location>
</feature>
<dbReference type="GO" id="GO:0005634">
    <property type="term" value="C:nucleus"/>
    <property type="evidence" value="ECO:0007669"/>
    <property type="project" value="UniProtKB-SubCell"/>
</dbReference>
<evidence type="ECO:0000313" key="10">
    <source>
        <dbReference type="EMBL" id="KAK3862847.1"/>
    </source>
</evidence>
<keyword evidence="4 7" id="KW-0863">Zinc-finger</keyword>
<evidence type="ECO:0000256" key="7">
    <source>
        <dbReference type="PROSITE-ProRule" id="PRU00042"/>
    </source>
</evidence>
<feature type="compositionally biased region" description="Basic and acidic residues" evidence="8">
    <location>
        <begin position="1191"/>
        <end position="1205"/>
    </location>
</feature>
<reference evidence="10" key="1">
    <citation type="submission" date="2023-10" db="EMBL/GenBank/DDBJ databases">
        <title>Genome assemblies of two species of porcelain crab, Petrolisthes cinctipes and Petrolisthes manimaculis (Anomura: Porcellanidae).</title>
        <authorList>
            <person name="Angst P."/>
        </authorList>
    </citation>
    <scope>NUCLEOTIDE SEQUENCE</scope>
    <source>
        <strain evidence="10">PB745_01</strain>
        <tissue evidence="10">Gill</tissue>
    </source>
</reference>
<dbReference type="Proteomes" id="UP001286313">
    <property type="component" value="Unassembled WGS sequence"/>
</dbReference>
<keyword evidence="5" id="KW-0862">Zinc</keyword>
<evidence type="ECO:0000256" key="5">
    <source>
        <dbReference type="ARBA" id="ARBA00022833"/>
    </source>
</evidence>
<evidence type="ECO:0000256" key="6">
    <source>
        <dbReference type="ARBA" id="ARBA00023242"/>
    </source>
</evidence>
<gene>
    <name evidence="10" type="ORF">Pcinc_031320</name>
</gene>
<evidence type="ECO:0000256" key="1">
    <source>
        <dbReference type="ARBA" id="ARBA00004123"/>
    </source>
</evidence>
<dbReference type="InterPro" id="IPR036236">
    <property type="entry name" value="Znf_C2H2_sf"/>
</dbReference>
<feature type="domain" description="C2H2-type" evidence="9">
    <location>
        <begin position="417"/>
        <end position="444"/>
    </location>
</feature>
<feature type="compositionally biased region" description="Acidic residues" evidence="8">
    <location>
        <begin position="558"/>
        <end position="570"/>
    </location>
</feature>
<dbReference type="PROSITE" id="PS00028">
    <property type="entry name" value="ZINC_FINGER_C2H2_1"/>
    <property type="match status" value="5"/>
</dbReference>
<dbReference type="PANTHER" id="PTHR24406">
    <property type="entry name" value="TRANSCRIPTIONAL REPRESSOR CTCFL-RELATED"/>
    <property type="match status" value="1"/>
</dbReference>
<proteinExistence type="predicted"/>